<dbReference type="InterPro" id="IPR048279">
    <property type="entry name" value="MdtK-like"/>
</dbReference>
<feature type="transmembrane region" description="Helical" evidence="10">
    <location>
        <begin position="414"/>
        <end position="432"/>
    </location>
</feature>
<evidence type="ECO:0000256" key="9">
    <source>
        <dbReference type="ARBA" id="ARBA00023251"/>
    </source>
</evidence>
<keyword evidence="7 10" id="KW-1133">Transmembrane helix</keyword>
<evidence type="ECO:0000256" key="2">
    <source>
        <dbReference type="ARBA" id="ARBA00008417"/>
    </source>
</evidence>
<evidence type="ECO:0000256" key="3">
    <source>
        <dbReference type="ARBA" id="ARBA00022106"/>
    </source>
</evidence>
<dbReference type="Proteomes" id="UP001524435">
    <property type="component" value="Unassembled WGS sequence"/>
</dbReference>
<accession>A0ABT1SND1</accession>
<keyword evidence="9" id="KW-0046">Antibiotic resistance</keyword>
<feature type="transmembrane region" description="Helical" evidence="10">
    <location>
        <begin position="390"/>
        <end position="408"/>
    </location>
</feature>
<comment type="caution">
    <text evidence="11">The sequence shown here is derived from an EMBL/GenBank/DDBJ whole genome shotgun (WGS) entry which is preliminary data.</text>
</comment>
<evidence type="ECO:0000256" key="5">
    <source>
        <dbReference type="ARBA" id="ARBA00022475"/>
    </source>
</evidence>
<evidence type="ECO:0000256" key="7">
    <source>
        <dbReference type="ARBA" id="ARBA00022989"/>
    </source>
</evidence>
<proteinExistence type="inferred from homology"/>
<gene>
    <name evidence="11" type="ORF">NE663_10745</name>
</gene>
<feature type="transmembrane region" description="Helical" evidence="10">
    <location>
        <begin position="53"/>
        <end position="77"/>
    </location>
</feature>
<keyword evidence="6 10" id="KW-0812">Transmembrane</keyword>
<organism evidence="11 12">
    <name type="scientific">Massilicoli timonensis</name>
    <dbReference type="NCBI Taxonomy" id="2015901"/>
    <lineage>
        <taxon>Bacteria</taxon>
        <taxon>Bacillati</taxon>
        <taxon>Bacillota</taxon>
        <taxon>Erysipelotrichia</taxon>
        <taxon>Erysipelotrichales</taxon>
        <taxon>Erysipelotrichaceae</taxon>
        <taxon>Massilicoli</taxon>
    </lineage>
</organism>
<dbReference type="InterPro" id="IPR051327">
    <property type="entry name" value="MATE_MepA_subfamily"/>
</dbReference>
<feature type="transmembrane region" description="Helical" evidence="10">
    <location>
        <begin position="163"/>
        <end position="183"/>
    </location>
</feature>
<comment type="similarity">
    <text evidence="2">Belongs to the multi antimicrobial extrusion (MATE) (TC 2.A.66.1) family. MepA subfamily.</text>
</comment>
<feature type="transmembrane region" description="Helical" evidence="10">
    <location>
        <begin position="14"/>
        <end position="33"/>
    </location>
</feature>
<reference evidence="11 12" key="1">
    <citation type="submission" date="2022-06" db="EMBL/GenBank/DDBJ databases">
        <title>Isolation of gut microbiota from human fecal samples.</title>
        <authorList>
            <person name="Pamer E.G."/>
            <person name="Barat B."/>
            <person name="Waligurski E."/>
            <person name="Medina S."/>
            <person name="Paddock L."/>
            <person name="Mostad J."/>
        </authorList>
    </citation>
    <scope>NUCLEOTIDE SEQUENCE [LARGE SCALE GENOMIC DNA]</scope>
    <source>
        <strain evidence="11 12">DFI.6.1</strain>
    </source>
</reference>
<evidence type="ECO:0000256" key="8">
    <source>
        <dbReference type="ARBA" id="ARBA00023136"/>
    </source>
</evidence>
<comment type="subcellular location">
    <subcellularLocation>
        <location evidence="1">Cell membrane</location>
        <topology evidence="1">Multi-pass membrane protein</topology>
    </subcellularLocation>
</comment>
<evidence type="ECO:0000256" key="1">
    <source>
        <dbReference type="ARBA" id="ARBA00004651"/>
    </source>
</evidence>
<feature type="transmembrane region" description="Helical" evidence="10">
    <location>
        <begin position="355"/>
        <end position="378"/>
    </location>
</feature>
<keyword evidence="12" id="KW-1185">Reference proteome</keyword>
<feature type="transmembrane region" description="Helical" evidence="10">
    <location>
        <begin position="246"/>
        <end position="263"/>
    </location>
</feature>
<feature type="transmembrane region" description="Helical" evidence="10">
    <location>
        <begin position="89"/>
        <end position="114"/>
    </location>
</feature>
<name>A0ABT1SND1_9FIRM</name>
<dbReference type="PANTHER" id="PTHR43823">
    <property type="entry name" value="SPORULATION PROTEIN YKVU"/>
    <property type="match status" value="1"/>
</dbReference>
<dbReference type="InterPro" id="IPR045070">
    <property type="entry name" value="MATE_MepA-like"/>
</dbReference>
<keyword evidence="4" id="KW-0813">Transport</keyword>
<feature type="transmembrane region" description="Helical" evidence="10">
    <location>
        <begin position="134"/>
        <end position="151"/>
    </location>
</feature>
<evidence type="ECO:0000256" key="4">
    <source>
        <dbReference type="ARBA" id="ARBA00022448"/>
    </source>
</evidence>
<keyword evidence="8 10" id="KW-0472">Membrane</keyword>
<dbReference type="PANTHER" id="PTHR43823:SF3">
    <property type="entry name" value="MULTIDRUG EXPORT PROTEIN MEPA"/>
    <property type="match status" value="1"/>
</dbReference>
<feature type="transmembrane region" description="Helical" evidence="10">
    <location>
        <begin position="318"/>
        <end position="343"/>
    </location>
</feature>
<sequence>MKNHIAQDFTFPSLMRFVFPTIIMMVFMSLYTIVDGIFVSRLLGSNALSSLNIVYPILSGILAIGIMLGTGGSAIIARKLGENKKQEAYENFSLISVAALVISAVICLLIVLFLEPLCRLLGANDLLLQDSKTYLLIMGCFAPITMMQLIYQTLFVTASKPALGLSVTIIGGISNMVLDYVFMGPMQMGIAGAALATGIGQLIPVIVGSVFFFTNHNGLHYVLPKWNGRVLFESCTNGSSEMVSNLSNAVITYLFNLIMMRLLKENGVAAITIVLYAQFLFNGLYLGFSMGVAPIISYHYGAQNSDVLRRLYRICMRFIIDSSIVVVLISMFCASALITIFTTPQDPTHDIALHGFYLFAINFLFAGINIFASALFTAFSNGKVSAIISFLRTFVIIVACVLILPSLIGVDGVWLSIPLAELLTLFVSLLYLRLFKDIYQYG</sequence>
<dbReference type="EMBL" id="JANGCH010000029">
    <property type="protein sequence ID" value="MCQ5122724.1"/>
    <property type="molecule type" value="Genomic_DNA"/>
</dbReference>
<dbReference type="RefSeq" id="WP_256198376.1">
    <property type="nucleotide sequence ID" value="NZ_CANTYB010000040.1"/>
</dbReference>
<keyword evidence="5" id="KW-1003">Cell membrane</keyword>
<dbReference type="InterPro" id="IPR002528">
    <property type="entry name" value="MATE_fam"/>
</dbReference>
<feature type="transmembrane region" description="Helical" evidence="10">
    <location>
        <begin position="189"/>
        <end position="213"/>
    </location>
</feature>
<dbReference type="PIRSF" id="PIRSF006603">
    <property type="entry name" value="DinF"/>
    <property type="match status" value="1"/>
</dbReference>
<dbReference type="CDD" id="cd13143">
    <property type="entry name" value="MATE_MepA_like"/>
    <property type="match status" value="1"/>
</dbReference>
<evidence type="ECO:0000256" key="6">
    <source>
        <dbReference type="ARBA" id="ARBA00022692"/>
    </source>
</evidence>
<evidence type="ECO:0000313" key="11">
    <source>
        <dbReference type="EMBL" id="MCQ5122724.1"/>
    </source>
</evidence>
<feature type="transmembrane region" description="Helical" evidence="10">
    <location>
        <begin position="269"/>
        <end position="297"/>
    </location>
</feature>
<evidence type="ECO:0000256" key="10">
    <source>
        <dbReference type="SAM" id="Phobius"/>
    </source>
</evidence>
<evidence type="ECO:0000313" key="12">
    <source>
        <dbReference type="Proteomes" id="UP001524435"/>
    </source>
</evidence>
<protein>
    <recommendedName>
        <fullName evidence="3">Multidrug export protein MepA</fullName>
    </recommendedName>
</protein>
<dbReference type="Pfam" id="PF01554">
    <property type="entry name" value="MatE"/>
    <property type="match status" value="2"/>
</dbReference>